<evidence type="ECO:0000256" key="6">
    <source>
        <dbReference type="ARBA" id="ARBA00023316"/>
    </source>
</evidence>
<dbReference type="NCBIfam" id="NF008668">
    <property type="entry name" value="PRK11669.1"/>
    <property type="match status" value="1"/>
</dbReference>
<keyword evidence="3 8" id="KW-0378">Hydrolase</keyword>
<dbReference type="Pfam" id="PF00768">
    <property type="entry name" value="Peptidase_S11"/>
    <property type="match status" value="1"/>
</dbReference>
<dbReference type="GO" id="GO:0071555">
    <property type="term" value="P:cell wall organization"/>
    <property type="evidence" value="ECO:0007669"/>
    <property type="project" value="UniProtKB-KW"/>
</dbReference>
<gene>
    <name evidence="8" type="primary">pbpG_2</name>
    <name evidence="8" type="ORF">GALL_49860</name>
</gene>
<evidence type="ECO:0000256" key="4">
    <source>
        <dbReference type="ARBA" id="ARBA00022960"/>
    </source>
</evidence>
<dbReference type="SUPFAM" id="SSF56601">
    <property type="entry name" value="beta-lactamase/transpeptidase-like"/>
    <property type="match status" value="1"/>
</dbReference>
<keyword evidence="2" id="KW-0732">Signal</keyword>
<dbReference type="EC" id="3.4.21.-" evidence="8"/>
<accession>A0A1J5SZ34</accession>
<keyword evidence="6" id="KW-0961">Cell wall biogenesis/degradation</keyword>
<organism evidence="8">
    <name type="scientific">mine drainage metagenome</name>
    <dbReference type="NCBI Taxonomy" id="410659"/>
    <lineage>
        <taxon>unclassified sequences</taxon>
        <taxon>metagenomes</taxon>
        <taxon>ecological metagenomes</taxon>
    </lineage>
</organism>
<dbReference type="PANTHER" id="PTHR21581">
    <property type="entry name" value="D-ALANYL-D-ALANINE CARBOXYPEPTIDASE"/>
    <property type="match status" value="1"/>
</dbReference>
<evidence type="ECO:0000256" key="5">
    <source>
        <dbReference type="ARBA" id="ARBA00022984"/>
    </source>
</evidence>
<dbReference type="PANTHER" id="PTHR21581:SF26">
    <property type="entry name" value="D-ALANYL-D-ALANINE ENDOPEPTIDASE"/>
    <property type="match status" value="1"/>
</dbReference>
<dbReference type="GO" id="GO:0006508">
    <property type="term" value="P:proteolysis"/>
    <property type="evidence" value="ECO:0007669"/>
    <property type="project" value="InterPro"/>
</dbReference>
<name>A0A1J5SZ34_9ZZZZ</name>
<dbReference type="GO" id="GO:0009002">
    <property type="term" value="F:serine-type D-Ala-D-Ala carboxypeptidase activity"/>
    <property type="evidence" value="ECO:0007669"/>
    <property type="project" value="InterPro"/>
</dbReference>
<evidence type="ECO:0000259" key="7">
    <source>
        <dbReference type="Pfam" id="PF00768"/>
    </source>
</evidence>
<proteinExistence type="inferred from homology"/>
<dbReference type="PRINTS" id="PR00725">
    <property type="entry name" value="DADACBPTASE1"/>
</dbReference>
<protein>
    <submittedName>
        <fullName evidence="8">D-alanyl-D-alanine endopeptidase</fullName>
        <ecNumber evidence="8">3.4.21.-</ecNumber>
    </submittedName>
</protein>
<dbReference type="InterPro" id="IPR001967">
    <property type="entry name" value="Peptidase_S11_N"/>
</dbReference>
<evidence type="ECO:0000256" key="1">
    <source>
        <dbReference type="ARBA" id="ARBA00007164"/>
    </source>
</evidence>
<dbReference type="EMBL" id="MLJW01000013">
    <property type="protein sequence ID" value="OIR13850.1"/>
    <property type="molecule type" value="Genomic_DNA"/>
</dbReference>
<dbReference type="InterPro" id="IPR018044">
    <property type="entry name" value="Peptidase_S11"/>
</dbReference>
<dbReference type="InterPro" id="IPR012338">
    <property type="entry name" value="Beta-lactam/transpept-like"/>
</dbReference>
<keyword evidence="4" id="KW-0133">Cell shape</keyword>
<reference evidence="8" key="1">
    <citation type="submission" date="2016-10" db="EMBL/GenBank/DDBJ databases">
        <title>Sequence of Gallionella enrichment culture.</title>
        <authorList>
            <person name="Poehlein A."/>
            <person name="Muehling M."/>
            <person name="Daniel R."/>
        </authorList>
    </citation>
    <scope>NUCLEOTIDE SEQUENCE</scope>
</reference>
<dbReference type="AlphaFoldDB" id="A0A1J5SZ34"/>
<comment type="caution">
    <text evidence="8">The sequence shown here is derived from an EMBL/GenBank/DDBJ whole genome shotgun (WGS) entry which is preliminary data.</text>
</comment>
<dbReference type="GO" id="GO:0008360">
    <property type="term" value="P:regulation of cell shape"/>
    <property type="evidence" value="ECO:0007669"/>
    <property type="project" value="UniProtKB-KW"/>
</dbReference>
<feature type="domain" description="Peptidase S11 D-alanyl-D-alanine carboxypeptidase A N-terminal" evidence="7">
    <location>
        <begin position="44"/>
        <end position="267"/>
    </location>
</feature>
<evidence type="ECO:0000313" key="8">
    <source>
        <dbReference type="EMBL" id="OIR13850.1"/>
    </source>
</evidence>
<keyword evidence="5" id="KW-0573">Peptidoglycan synthesis</keyword>
<sequence>MRKTIIMLALFGHLLQAYAADDEVENQVVRDDQASVQAFSRMPAPRLQSAIAMIYDEQDQRPIYAKNADNVVPIASITKLMTAMVVLDAKLPMDEPISISAEDRDHLKGTRSRMRNGMTLTRDELIKVALMASENRAAAALARTYPGGTPVMLAMMNAKARELGMNSTHFYDPTGLNSANVSTAQDLVKMVMAAQGYPDIQRYTTTQSHIVQVEGRRTLRYSNTNPLVRNSQWEIGISKTGYISEAGRCLVMQARITERPVVIVLLDSWGKRTRVGDAVRIKHWMESAVAGNVRHVSYRRYSR</sequence>
<dbReference type="GO" id="GO:0009252">
    <property type="term" value="P:peptidoglycan biosynthetic process"/>
    <property type="evidence" value="ECO:0007669"/>
    <property type="project" value="UniProtKB-KW"/>
</dbReference>
<evidence type="ECO:0000256" key="2">
    <source>
        <dbReference type="ARBA" id="ARBA00022729"/>
    </source>
</evidence>
<comment type="similarity">
    <text evidence="1">Belongs to the peptidase S11 family.</text>
</comment>
<dbReference type="Gene3D" id="3.40.710.10">
    <property type="entry name" value="DD-peptidase/beta-lactamase superfamily"/>
    <property type="match status" value="1"/>
</dbReference>
<evidence type="ECO:0000256" key="3">
    <source>
        <dbReference type="ARBA" id="ARBA00022801"/>
    </source>
</evidence>